<dbReference type="InterPro" id="IPR036388">
    <property type="entry name" value="WH-like_DNA-bd_sf"/>
</dbReference>
<evidence type="ECO:0000313" key="6">
    <source>
        <dbReference type="EMBL" id="GCL48179.1"/>
    </source>
</evidence>
<dbReference type="Pfam" id="PF00891">
    <property type="entry name" value="Methyltransf_2"/>
    <property type="match status" value="1"/>
</dbReference>
<dbReference type="EMBL" id="BJCH01000089">
    <property type="protein sequence ID" value="GCL48179.1"/>
    <property type="molecule type" value="Genomic_DNA"/>
</dbReference>
<proteinExistence type="predicted"/>
<dbReference type="PROSITE" id="PS51683">
    <property type="entry name" value="SAM_OMT_II"/>
    <property type="match status" value="1"/>
</dbReference>
<sequence length="336" mass="38101">MMPSEIKNSMYGFMMSHVLFVGDETGIFDYLAQGGFYTTEELAEVADVKSSALERLLLGSVAIGLVQKQANTYGMPEHLRPFLQKKSPEYCGESFSHFREISTHIFPYLKEALKEDKPQWKYILGDLQDASPFVELYNNSQRIKNFLASMWGMGYTPAKELVEKYPLDKHQTLVDVGGGSGSFSIAALEKYPTLNAIVFDLPNVRFFLEDKCAEHQLADRLKFVAGNFFKEDLPHGDVYVLGYILSDWNREDGTKLLKKIFDSLPEGGTIFIVEKLFNEDKNGPVETAMMNLSMLLETWGQHYSGSDYIFWLEKVGFQNCQVIRSSGEKHLVVGVK</sequence>
<evidence type="ECO:0000256" key="1">
    <source>
        <dbReference type="ARBA" id="ARBA00022603"/>
    </source>
</evidence>
<protein>
    <submittedName>
        <fullName evidence="6">O-methyltransferase, family 2</fullName>
    </submittedName>
</protein>
<dbReference type="SUPFAM" id="SSF46785">
    <property type="entry name" value="Winged helix' DNA-binding domain"/>
    <property type="match status" value="1"/>
</dbReference>
<evidence type="ECO:0000256" key="3">
    <source>
        <dbReference type="ARBA" id="ARBA00022691"/>
    </source>
</evidence>
<gene>
    <name evidence="6" type="ORF">NIES3787_38940</name>
</gene>
<evidence type="ECO:0000259" key="5">
    <source>
        <dbReference type="Pfam" id="PF08100"/>
    </source>
</evidence>
<dbReference type="SUPFAM" id="SSF53335">
    <property type="entry name" value="S-adenosyl-L-methionine-dependent methyltransferases"/>
    <property type="match status" value="1"/>
</dbReference>
<dbReference type="GO" id="GO:0032259">
    <property type="term" value="P:methylation"/>
    <property type="evidence" value="ECO:0007669"/>
    <property type="project" value="UniProtKB-KW"/>
</dbReference>
<feature type="domain" description="O-methyltransferase C-terminal" evidence="4">
    <location>
        <begin position="106"/>
        <end position="318"/>
    </location>
</feature>
<dbReference type="Gene3D" id="3.40.50.150">
    <property type="entry name" value="Vaccinia Virus protein VP39"/>
    <property type="match status" value="1"/>
</dbReference>
<dbReference type="InterPro" id="IPR029063">
    <property type="entry name" value="SAM-dependent_MTases_sf"/>
</dbReference>
<dbReference type="PANTHER" id="PTHR43712">
    <property type="entry name" value="PUTATIVE (AFU_ORTHOLOGUE AFUA_4G14580)-RELATED"/>
    <property type="match status" value="1"/>
</dbReference>
<dbReference type="InterPro" id="IPR001077">
    <property type="entry name" value="COMT_C"/>
</dbReference>
<keyword evidence="1 6" id="KW-0489">Methyltransferase</keyword>
<accession>A0A6H9GE05</accession>
<organism evidence="6 7">
    <name type="scientific">Microcystis aeruginosa NIES-3787</name>
    <dbReference type="NCBI Taxonomy" id="2517782"/>
    <lineage>
        <taxon>Bacteria</taxon>
        <taxon>Bacillati</taxon>
        <taxon>Cyanobacteriota</taxon>
        <taxon>Cyanophyceae</taxon>
        <taxon>Oscillatoriophycideae</taxon>
        <taxon>Chroococcales</taxon>
        <taxon>Microcystaceae</taxon>
        <taxon>Microcystis</taxon>
    </lineage>
</organism>
<name>A0A6H9GE05_MICAE</name>
<dbReference type="InterPro" id="IPR012967">
    <property type="entry name" value="COMT_dimerisation"/>
</dbReference>
<dbReference type="Proteomes" id="UP000438874">
    <property type="component" value="Unassembled WGS sequence"/>
</dbReference>
<keyword evidence="3" id="KW-0949">S-adenosyl-L-methionine</keyword>
<dbReference type="PIRSF" id="PIRSF005739">
    <property type="entry name" value="O-mtase"/>
    <property type="match status" value="1"/>
</dbReference>
<keyword evidence="2 6" id="KW-0808">Transferase</keyword>
<evidence type="ECO:0000259" key="4">
    <source>
        <dbReference type="Pfam" id="PF00891"/>
    </source>
</evidence>
<evidence type="ECO:0000313" key="7">
    <source>
        <dbReference type="Proteomes" id="UP000438874"/>
    </source>
</evidence>
<dbReference type="Pfam" id="PF08100">
    <property type="entry name" value="Dimerisation"/>
    <property type="match status" value="1"/>
</dbReference>
<dbReference type="AlphaFoldDB" id="A0A6H9GE05"/>
<comment type="caution">
    <text evidence="6">The sequence shown here is derived from an EMBL/GenBank/DDBJ whole genome shotgun (WGS) entry which is preliminary data.</text>
</comment>
<dbReference type="Gene3D" id="1.10.10.10">
    <property type="entry name" value="Winged helix-like DNA-binding domain superfamily/Winged helix DNA-binding domain"/>
    <property type="match status" value="1"/>
</dbReference>
<dbReference type="RefSeq" id="WP_159250598.1">
    <property type="nucleotide sequence ID" value="NZ_BJCH01000089.1"/>
</dbReference>
<dbReference type="PANTHER" id="PTHR43712:SF2">
    <property type="entry name" value="O-METHYLTRANSFERASE CICE"/>
    <property type="match status" value="1"/>
</dbReference>
<evidence type="ECO:0000256" key="2">
    <source>
        <dbReference type="ARBA" id="ARBA00022679"/>
    </source>
</evidence>
<feature type="domain" description="O-methyltransferase dimerisation" evidence="5">
    <location>
        <begin position="10"/>
        <end position="71"/>
    </location>
</feature>
<dbReference type="InterPro" id="IPR036390">
    <property type="entry name" value="WH_DNA-bd_sf"/>
</dbReference>
<reference evidence="6 7" key="1">
    <citation type="submission" date="2019-02" db="EMBL/GenBank/DDBJ databases">
        <title>Draft genome sequence of Arthrospira platensis NIES-3787.</title>
        <authorList>
            <person name="Yamaguchi H."/>
            <person name="Suzuki S."/>
            <person name="Kawachi M."/>
        </authorList>
    </citation>
    <scope>NUCLEOTIDE SEQUENCE [LARGE SCALE GENOMIC DNA]</scope>
    <source>
        <strain evidence="6 7">NIES-3787</strain>
    </source>
</reference>
<dbReference type="InterPro" id="IPR016461">
    <property type="entry name" value="COMT-like"/>
</dbReference>
<dbReference type="GO" id="GO:0046983">
    <property type="term" value="F:protein dimerization activity"/>
    <property type="evidence" value="ECO:0007669"/>
    <property type="project" value="InterPro"/>
</dbReference>
<dbReference type="GO" id="GO:0008171">
    <property type="term" value="F:O-methyltransferase activity"/>
    <property type="evidence" value="ECO:0007669"/>
    <property type="project" value="InterPro"/>
</dbReference>